<comment type="caution">
    <text evidence="9">The sequence shown here is derived from an EMBL/GenBank/DDBJ whole genome shotgun (WGS) entry which is preliminary data.</text>
</comment>
<comment type="similarity">
    <text evidence="7">Belongs to the binding-protein-dependent transport system permease family.</text>
</comment>
<evidence type="ECO:0000313" key="10">
    <source>
        <dbReference type="Proteomes" id="UP001299608"/>
    </source>
</evidence>
<evidence type="ECO:0000256" key="1">
    <source>
        <dbReference type="ARBA" id="ARBA00004651"/>
    </source>
</evidence>
<feature type="transmembrane region" description="Helical" evidence="7">
    <location>
        <begin position="244"/>
        <end position="266"/>
    </location>
</feature>
<dbReference type="GO" id="GO:0005886">
    <property type="term" value="C:plasma membrane"/>
    <property type="evidence" value="ECO:0007669"/>
    <property type="project" value="UniProtKB-SubCell"/>
</dbReference>
<dbReference type="AlphaFoldDB" id="A0AAW5C8B4"/>
<dbReference type="Pfam" id="PF00528">
    <property type="entry name" value="BPD_transp_1"/>
    <property type="match status" value="1"/>
</dbReference>
<feature type="transmembrane region" description="Helical" evidence="7">
    <location>
        <begin position="198"/>
        <end position="223"/>
    </location>
</feature>
<reference evidence="9" key="1">
    <citation type="submission" date="2022-01" db="EMBL/GenBank/DDBJ databases">
        <title>Collection of gut derived symbiotic bacterial strains cultured from healthy donors.</title>
        <authorList>
            <person name="Lin H."/>
            <person name="Kohout C."/>
            <person name="Waligurski E."/>
            <person name="Pamer E.G."/>
        </authorList>
    </citation>
    <scope>NUCLEOTIDE SEQUENCE</scope>
    <source>
        <strain evidence="9">DFI.6.55</strain>
    </source>
</reference>
<feature type="domain" description="ABC transmembrane type-1" evidence="8">
    <location>
        <begin position="83"/>
        <end position="263"/>
    </location>
</feature>
<evidence type="ECO:0000313" key="9">
    <source>
        <dbReference type="EMBL" id="MCG4749160.1"/>
    </source>
</evidence>
<comment type="subcellular location">
    <subcellularLocation>
        <location evidence="1 7">Cell membrane</location>
        <topology evidence="1 7">Multi-pass membrane protein</topology>
    </subcellularLocation>
</comment>
<dbReference type="PROSITE" id="PS50928">
    <property type="entry name" value="ABC_TM1"/>
    <property type="match status" value="1"/>
</dbReference>
<evidence type="ECO:0000259" key="8">
    <source>
        <dbReference type="PROSITE" id="PS50928"/>
    </source>
</evidence>
<accession>A0AAW5C8B4</accession>
<keyword evidence="6 7" id="KW-0472">Membrane</keyword>
<dbReference type="Gene3D" id="1.10.3720.10">
    <property type="entry name" value="MetI-like"/>
    <property type="match status" value="1"/>
</dbReference>
<dbReference type="InterPro" id="IPR035906">
    <property type="entry name" value="MetI-like_sf"/>
</dbReference>
<protein>
    <submittedName>
        <fullName evidence="9">ABC transporter permease</fullName>
    </submittedName>
</protein>
<keyword evidence="5 7" id="KW-1133">Transmembrane helix</keyword>
<dbReference type="InterPro" id="IPR000515">
    <property type="entry name" value="MetI-like"/>
</dbReference>
<dbReference type="PANTHER" id="PTHR30151">
    <property type="entry name" value="ALKANE SULFONATE ABC TRANSPORTER-RELATED, MEMBRANE SUBUNIT"/>
    <property type="match status" value="1"/>
</dbReference>
<keyword evidence="4 7" id="KW-0812">Transmembrane</keyword>
<dbReference type="Proteomes" id="UP001299608">
    <property type="component" value="Unassembled WGS sequence"/>
</dbReference>
<feature type="transmembrane region" description="Helical" evidence="7">
    <location>
        <begin position="87"/>
        <end position="110"/>
    </location>
</feature>
<keyword evidence="3" id="KW-1003">Cell membrane</keyword>
<gene>
    <name evidence="9" type="ORF">L0N08_27475</name>
</gene>
<dbReference type="GO" id="GO:0055085">
    <property type="term" value="P:transmembrane transport"/>
    <property type="evidence" value="ECO:0007669"/>
    <property type="project" value="InterPro"/>
</dbReference>
<evidence type="ECO:0000256" key="5">
    <source>
        <dbReference type="ARBA" id="ARBA00022989"/>
    </source>
</evidence>
<dbReference type="PANTHER" id="PTHR30151:SF0">
    <property type="entry name" value="ABC TRANSPORTER PERMEASE PROTEIN MJ0413-RELATED"/>
    <property type="match status" value="1"/>
</dbReference>
<dbReference type="CDD" id="cd06261">
    <property type="entry name" value="TM_PBP2"/>
    <property type="match status" value="1"/>
</dbReference>
<evidence type="ECO:0000256" key="4">
    <source>
        <dbReference type="ARBA" id="ARBA00022692"/>
    </source>
</evidence>
<organism evidence="9 10">
    <name type="scientific">Enterocloster aldenensis</name>
    <dbReference type="NCBI Taxonomy" id="358742"/>
    <lineage>
        <taxon>Bacteria</taxon>
        <taxon>Bacillati</taxon>
        <taxon>Bacillota</taxon>
        <taxon>Clostridia</taxon>
        <taxon>Lachnospirales</taxon>
        <taxon>Lachnospiraceae</taxon>
        <taxon>Enterocloster</taxon>
    </lineage>
</organism>
<dbReference type="SUPFAM" id="SSF161098">
    <property type="entry name" value="MetI-like"/>
    <property type="match status" value="1"/>
</dbReference>
<evidence type="ECO:0000256" key="6">
    <source>
        <dbReference type="ARBA" id="ARBA00023136"/>
    </source>
</evidence>
<evidence type="ECO:0000256" key="7">
    <source>
        <dbReference type="RuleBase" id="RU363032"/>
    </source>
</evidence>
<dbReference type="RefSeq" id="WP_227117325.1">
    <property type="nucleotide sequence ID" value="NZ_JAJCID010000065.1"/>
</dbReference>
<evidence type="ECO:0000256" key="2">
    <source>
        <dbReference type="ARBA" id="ARBA00022448"/>
    </source>
</evidence>
<evidence type="ECO:0000256" key="3">
    <source>
        <dbReference type="ARBA" id="ARBA00022475"/>
    </source>
</evidence>
<dbReference type="EMBL" id="JAKNGE010000053">
    <property type="protein sequence ID" value="MCG4749160.1"/>
    <property type="molecule type" value="Genomic_DNA"/>
</dbReference>
<proteinExistence type="inferred from homology"/>
<feature type="transmembrane region" description="Helical" evidence="7">
    <location>
        <begin position="25"/>
        <end position="43"/>
    </location>
</feature>
<keyword evidence="2 7" id="KW-0813">Transport</keyword>
<name>A0AAW5C8B4_9FIRM</name>
<feature type="transmembrane region" description="Helical" evidence="7">
    <location>
        <begin position="131"/>
        <end position="158"/>
    </location>
</feature>
<sequence length="275" mass="30097">MKIGKDGSLPDALEKIGKRNNPNRYIIISISSIMIFLLVWEILTDVMHVAPAYALPSPLKVFKSFIQKFYTTAPDGATLMEHVADSLVTTLLGFFSGSVIGIPLGIAMAWSQKIDKIAKTLFDMLRPIPPIAWIPIMIVVFGIGTSARVAVILLAAFVPCVLNSYTGIKQTSEIHIWVARTFGATRRQLLFKVAIPTALPYIFTGIRVSLGASWMALVAAELLASSKGVGYMIQTARFVGRADLIMVGMLVIGFISMILTALLDWFERKFVTGES</sequence>